<dbReference type="PROSITE" id="PS00020">
    <property type="entry name" value="ACTININ_2"/>
    <property type="match status" value="1"/>
</dbReference>
<dbReference type="GeneID" id="100376702"/>
<protein>
    <submittedName>
        <fullName evidence="8">Filamin-A-like</fullName>
    </submittedName>
</protein>
<dbReference type="Proteomes" id="UP000694865">
    <property type="component" value="Unplaced"/>
</dbReference>
<dbReference type="Gene3D" id="1.10.418.10">
    <property type="entry name" value="Calponin-like domain"/>
    <property type="match status" value="2"/>
</dbReference>
<dbReference type="RefSeq" id="XP_006811450.1">
    <property type="nucleotide sequence ID" value="XM_006811387.1"/>
</dbReference>
<feature type="repeat" description="Filamin" evidence="4">
    <location>
        <begin position="1619"/>
        <end position="1691"/>
    </location>
</feature>
<evidence type="ECO:0000313" key="8">
    <source>
        <dbReference type="RefSeq" id="XP_006811450.1"/>
    </source>
</evidence>
<evidence type="ECO:0000256" key="5">
    <source>
        <dbReference type="SAM" id="MobiDB-lite"/>
    </source>
</evidence>
<feature type="repeat" description="Filamin" evidence="4">
    <location>
        <begin position="1871"/>
        <end position="1963"/>
    </location>
</feature>
<dbReference type="SUPFAM" id="SSF81296">
    <property type="entry name" value="E set domains"/>
    <property type="match status" value="22"/>
</dbReference>
<dbReference type="Gene3D" id="2.60.40.10">
    <property type="entry name" value="Immunoglobulins"/>
    <property type="match status" value="22"/>
</dbReference>
<feature type="domain" description="Calponin-homology (CH)" evidence="6">
    <location>
        <begin position="34"/>
        <end position="139"/>
    </location>
</feature>
<evidence type="ECO:0000256" key="1">
    <source>
        <dbReference type="ARBA" id="ARBA00009238"/>
    </source>
</evidence>
<dbReference type="InterPro" id="IPR017868">
    <property type="entry name" value="Filamin/ABP280_repeat-like"/>
</dbReference>
<comment type="similarity">
    <text evidence="1">Belongs to the filamin family.</text>
</comment>
<keyword evidence="3" id="KW-0009">Actin-binding</keyword>
<gene>
    <name evidence="8" type="primary">LOC100376702</name>
</gene>
<dbReference type="PROSITE" id="PS00019">
    <property type="entry name" value="ACTININ_1"/>
    <property type="match status" value="1"/>
</dbReference>
<accession>A0ABM0LUK9</accession>
<feature type="repeat" description="Filamin" evidence="4">
    <location>
        <begin position="1179"/>
        <end position="1271"/>
    </location>
</feature>
<feature type="repeat" description="Filamin" evidence="4">
    <location>
        <begin position="1960"/>
        <end position="2061"/>
    </location>
</feature>
<feature type="region of interest" description="Disordered" evidence="5">
    <location>
        <begin position="1634"/>
        <end position="1655"/>
    </location>
</feature>
<feature type="repeat" description="Filamin" evidence="4">
    <location>
        <begin position="2158"/>
        <end position="2251"/>
    </location>
</feature>
<dbReference type="Pfam" id="PF00307">
    <property type="entry name" value="CH"/>
    <property type="match status" value="2"/>
</dbReference>
<reference evidence="8" key="1">
    <citation type="submission" date="2025-08" db="UniProtKB">
        <authorList>
            <consortium name="RefSeq"/>
        </authorList>
    </citation>
    <scope>IDENTIFICATION</scope>
    <source>
        <tissue evidence="8">Testes</tissue>
    </source>
</reference>
<feature type="repeat" description="Filamin" evidence="4">
    <location>
        <begin position="977"/>
        <end position="1078"/>
    </location>
</feature>
<feature type="repeat" description="Filamin" evidence="4">
    <location>
        <begin position="1691"/>
        <end position="1783"/>
    </location>
</feature>
<feature type="domain" description="Calponin-homology (CH)" evidence="6">
    <location>
        <begin position="159"/>
        <end position="262"/>
    </location>
</feature>
<evidence type="ECO:0000256" key="4">
    <source>
        <dbReference type="PROSITE-ProRule" id="PRU00087"/>
    </source>
</evidence>
<feature type="region of interest" description="Disordered" evidence="5">
    <location>
        <begin position="1"/>
        <end position="22"/>
    </location>
</feature>
<feature type="repeat" description="Filamin" evidence="4">
    <location>
        <begin position="2253"/>
        <end position="2345"/>
    </location>
</feature>
<feature type="repeat" description="Filamin" evidence="4">
    <location>
        <begin position="2064"/>
        <end position="2156"/>
    </location>
</feature>
<feature type="repeat" description="Filamin" evidence="4">
    <location>
        <begin position="794"/>
        <end position="886"/>
    </location>
</feature>
<dbReference type="CDD" id="cd21311">
    <property type="entry name" value="CH_dFLNA-like_rpt1"/>
    <property type="match status" value="1"/>
</dbReference>
<feature type="repeat" description="Filamin" evidence="4">
    <location>
        <begin position="1079"/>
        <end position="1178"/>
    </location>
</feature>
<organism evidence="7 8">
    <name type="scientific">Saccoglossus kowalevskii</name>
    <name type="common">Acorn worm</name>
    <dbReference type="NCBI Taxonomy" id="10224"/>
    <lineage>
        <taxon>Eukaryota</taxon>
        <taxon>Metazoa</taxon>
        <taxon>Hemichordata</taxon>
        <taxon>Enteropneusta</taxon>
        <taxon>Harrimaniidae</taxon>
        <taxon>Saccoglossus</taxon>
    </lineage>
</organism>
<feature type="repeat" description="Filamin" evidence="4">
    <location>
        <begin position="595"/>
        <end position="691"/>
    </location>
</feature>
<dbReference type="PANTHER" id="PTHR38537">
    <property type="entry name" value="JITTERBUG, ISOFORM N"/>
    <property type="match status" value="1"/>
</dbReference>
<feature type="repeat" description="Filamin" evidence="4">
    <location>
        <begin position="887"/>
        <end position="979"/>
    </location>
</feature>
<feature type="repeat" description="Filamin" evidence="4">
    <location>
        <begin position="1369"/>
        <end position="1465"/>
    </location>
</feature>
<dbReference type="SUPFAM" id="SSF47576">
    <property type="entry name" value="Calponin-homology domain, CH-domain"/>
    <property type="match status" value="1"/>
</dbReference>
<dbReference type="InterPro" id="IPR001298">
    <property type="entry name" value="Filamin/ABP280_rpt"/>
</dbReference>
<evidence type="ECO:0000313" key="7">
    <source>
        <dbReference type="Proteomes" id="UP000694865"/>
    </source>
</evidence>
<keyword evidence="2" id="KW-0677">Repeat</keyword>
<dbReference type="CDD" id="cd21315">
    <property type="entry name" value="CH_dFLNA-like_rpt2"/>
    <property type="match status" value="1"/>
</dbReference>
<sequence>MNNNDDLVQKRELEEEEEMPLAEKDLASDAPWKRIQQNTFTRWCNEHLKVANKQIVSLETDYNDGLRLIALVEVLSHKRIPRFNKRPTMRPMKLENVSLALKFLEDEGIRLVNIDSGDIVDGRMKLILGLVWTLILHYSISMPMWEDEGEGIEQKGRAPTPKERLMGWINSKLPDNPIRNFTTDWNSGKAIGALVDAVAPGLCPDWEDWDPANALDNAREAMKAAEDWLDVPQVMRPEDMVNPKVDDLSMMTYLSKFPSAKLKPNAPLRPRSNAKKVRAYGPGIEPEGNAVSKPTHFTIETFSAGHGKVEVDIENPNGQKEDCQVTFNNDKNRTYTVVYTPKMSGKYKIIIHYSKTQIPKSPFIVNITDVPGDAKKCSAKGPGLQPVGLIVGQQTYFEIFTAVFNPKKAYATGRGIQPKGIRANEDAVFTVHTKDAGEAELRIQIIGPGGINEPVQIVNNQDGTYTITYRPMKPGRYIINITYGKEHVSKSPFTVTVGPQAEAPVSYVKAYGPGLESGVVGFPCVFTVETNGAVGALGFSIEGPSEAEIKCVDNGDGSCEVSYFPTQAGEYAIHVTCDDEDIVYSPFMAQIIPNPGGFDASKVKAFGKGIEKDGPQLNQPVEFIIDTRAAGHAPLKVSVCDQYSNDIPVEIKDNGDGTFTCIYTAPRPVKHTVNVTFGAVAIPNSPFRVEISGGAEKVKVYGPGIEPEKVISTETTTFTVDVTEAGGPGPIYVAVKSAPGVNGKEEKEIKSNIKDNKDGTYTITYTPEAPGKYAVAVGYHGKPIPQSPIYLDVQPKIDLSKVYIDGLEEKVTVNQVVEFDVITSGAGEAPLKCSIKAPSGVYTEVIVDETVDGYGVSFTPTEEGEYVIEITFANKPINKSPFKTVAVPGADPTKCRAYGPGLKGSHVKIPANFTIETGKAGTGALGVTIEGPSEAKIDCKDNGDGSCSASYVANDIGVYNVNITFADQHIPGSPFKAKVFDASKVVATGPGLEMARANEPADVDIDTTKAGAVPSDLGEAPLTCSVLSPTNQPISCDIDDNKDGTFDASYYPKELGPHTVDIRYGGYPIPKTPIKVPVKPAIDVSKINVYGSGIEPKGVFLDSTAEFTVDAKGIGGLPEDALKCAVTNPFGNKLETAIKDNKDGTYNVSYAPFEEGIHKVDVEVASKPVGKSPYNVGVVRGSNAAKCKAYGPGLESGNTHKPCNFTVETKGAGTGGLGLAVEGPSEAKMTCKDNKDGTCSVEYWPTKPGDYEIQIKFADQHIPGSPFHSTIEDIVDPTKVKASGPGLERAGVRAAAPATFTVDATKAGVAPLDVTVIPEKGPKEKAQIKDNGDGTFECTYLPQQEGKCTVDVKYADQHIPQSPFHTKILPSHDASKVKVRGPGLEKTGIPASLPIEFIVDTRDAGDAELTITITDANGKHIKPDIIDNGDGTYRIIYTPTDVGRYTITVKYGGDNVPYSPIQVRTSPTGDASKCHIVGVKCGDVDIPIVRQMSTASDQGSVSSYSSTSTTTTTTTTTRETITKTVTVHEETIIKVNSEDAGKGHVTATVTAPDGTDVGDVKVVDNGDGTFDIVWTCPASGRYTLDIKFGGVAITGGPFRVVAEEGAPHTDIDGMPQDMRPFDLVIPVTGAGTGKITGDVRTPSGKHHKPNITENKDGTITVKYSPTERGLHELSINYNNKHVAGSPFQFHVDELKSGHVSAYGPGLTHGICSEPCNFTINTKDAGAGGLALAVEGPSKAEIKCIDNKDGTCSVSYYPTKPGDYSVIVKFADKHVPGSPFTAKITDETGRPVAVGRSSEVALKITETDLSLLTASIKSPSSPKEEPCQLKRLPNGNIGISFTPKETGEHLVSVKKHGRHVTNSPFKIKVLAQEIGDASKVKVKGLGIAEADAGEIAEFLVDTKNAGYGGLGVSIEGPSKADINCEDNGDGTCTVTYRPTEPGNYILNVKYADEHVPGSPFKVKVHGEGSGKFVETITRKRQAAAVSHVGSECELGLKIPGTDPLDMTAQVTNPLNKTEDAEIIDGSGCTYIVKFVPTMMGVHTVSVKNRGAHVAGSPFQFTVGPLGDGGAHRVRAGGPGLERGEVGQKAEFTVWTREAGPGSLAISVEGPAKAEIDFEDKKDGSCQVSYLPTEPGEYTVSVKYNDEHIPDSSFKVFVTPSIGDARRLSVTSLQETGLKPNQPASFAVQLNGAKGFISAKVVAPSGAEDECLITEVDEGHYAVRFLPKENGVHMIHVLFKTAHIPGSPFRVRVGGVDGDPGMVHAHGPGLEGARTGDKTWFIVNTCGAGAGALAITIDGPSKVTMDVEEVPEGYKCSYTPMAPGDYFVTIKYAGAHHIVGSPFKVKVTGVNKAGVTGIHESSQVVVETVTKTTTTTNYGSMPKFTSDASKIVSTGMGLKKGFINKKAQFTVNASDAGQNMLTVGIAGPKTPCEEIIVKHNGKNRYVINYILKEKGNYIMLVKWGEEHIPGSPFNIVCT</sequence>
<feature type="repeat" description="Filamin" evidence="4">
    <location>
        <begin position="690"/>
        <end position="793"/>
    </location>
</feature>
<feature type="repeat" description="Filamin" evidence="4">
    <location>
        <begin position="269"/>
        <end position="367"/>
    </location>
</feature>
<proteinExistence type="inferred from homology"/>
<dbReference type="PROSITE" id="PS50194">
    <property type="entry name" value="FILAMIN_REPEAT"/>
    <property type="match status" value="22"/>
</dbReference>
<dbReference type="PROSITE" id="PS50021">
    <property type="entry name" value="CH"/>
    <property type="match status" value="2"/>
</dbReference>
<feature type="repeat" description="Filamin" evidence="4">
    <location>
        <begin position="500"/>
        <end position="591"/>
    </location>
</feature>
<feature type="repeat" description="Filamin" evidence="4">
    <location>
        <begin position="1793"/>
        <end position="1868"/>
    </location>
</feature>
<evidence type="ECO:0000259" key="6">
    <source>
        <dbReference type="PROSITE" id="PS50021"/>
    </source>
</evidence>
<feature type="repeat" description="Filamin" evidence="4">
    <location>
        <begin position="1272"/>
        <end position="1368"/>
    </location>
</feature>
<dbReference type="SMART" id="SM00033">
    <property type="entry name" value="CH"/>
    <property type="match status" value="2"/>
</dbReference>
<feature type="repeat" description="Filamin" evidence="4">
    <location>
        <begin position="401"/>
        <end position="497"/>
    </location>
</feature>
<dbReference type="PANTHER" id="PTHR38537:SF8">
    <property type="entry name" value="FILAMIN-A"/>
    <property type="match status" value="1"/>
</dbReference>
<feature type="repeat" description="Filamin" evidence="4">
    <location>
        <begin position="1506"/>
        <end position="1602"/>
    </location>
</feature>
<evidence type="ECO:0000256" key="2">
    <source>
        <dbReference type="ARBA" id="ARBA00022737"/>
    </source>
</evidence>
<keyword evidence="7" id="KW-1185">Reference proteome</keyword>
<dbReference type="InterPro" id="IPR001589">
    <property type="entry name" value="Actinin_actin-bd_CS"/>
</dbReference>
<dbReference type="InterPro" id="IPR013783">
    <property type="entry name" value="Ig-like_fold"/>
</dbReference>
<dbReference type="Pfam" id="PF00630">
    <property type="entry name" value="Filamin"/>
    <property type="match status" value="22"/>
</dbReference>
<dbReference type="SMART" id="SM00557">
    <property type="entry name" value="IG_FLMN"/>
    <property type="match status" value="22"/>
</dbReference>
<dbReference type="InterPro" id="IPR044801">
    <property type="entry name" value="Filamin"/>
</dbReference>
<dbReference type="InterPro" id="IPR001715">
    <property type="entry name" value="CH_dom"/>
</dbReference>
<name>A0ABM0LUK9_SACKO</name>
<dbReference type="InterPro" id="IPR036872">
    <property type="entry name" value="CH_dom_sf"/>
</dbReference>
<feature type="repeat" description="Filamin" evidence="4">
    <location>
        <begin position="2381"/>
        <end position="2475"/>
    </location>
</feature>
<evidence type="ECO:0000256" key="3">
    <source>
        <dbReference type="ARBA" id="ARBA00023203"/>
    </source>
</evidence>
<dbReference type="InterPro" id="IPR014756">
    <property type="entry name" value="Ig_E-set"/>
</dbReference>